<feature type="domain" description="Response regulatory" evidence="3">
    <location>
        <begin position="3"/>
        <end position="113"/>
    </location>
</feature>
<dbReference type="EMBL" id="FOQU01000006">
    <property type="protein sequence ID" value="SFJ23991.1"/>
    <property type="molecule type" value="Genomic_DNA"/>
</dbReference>
<sequence length="115" mass="12396">MTTILLVEDDLNLLRALETLLKGHGYRVRTAADGLLAIRSARAERPDIVVSDWMMPGMDGIALIDALKSVPQLADVPVVLTSAVGPPPAIPISGFLRKPFPAATLLDMLRRIVKS</sequence>
<dbReference type="InterPro" id="IPR050595">
    <property type="entry name" value="Bact_response_regulator"/>
</dbReference>
<keyword evidence="5" id="KW-1185">Reference proteome</keyword>
<evidence type="ECO:0000313" key="5">
    <source>
        <dbReference type="Proteomes" id="UP000199548"/>
    </source>
</evidence>
<dbReference type="InterPro" id="IPR011006">
    <property type="entry name" value="CheY-like_superfamily"/>
</dbReference>
<dbReference type="STRING" id="420953.SAMN05192543_10640"/>
<keyword evidence="1 2" id="KW-0597">Phosphoprotein</keyword>
<proteinExistence type="predicted"/>
<dbReference type="OrthoDB" id="9800897at2"/>
<gene>
    <name evidence="4" type="ORF">SAMN05192543_10640</name>
</gene>
<dbReference type="Gene3D" id="3.40.50.2300">
    <property type="match status" value="1"/>
</dbReference>
<protein>
    <submittedName>
        <fullName evidence="4">Response regulator receiver domain-containing protein</fullName>
    </submittedName>
</protein>
<reference evidence="4 5" key="1">
    <citation type="submission" date="2016-10" db="EMBL/GenBank/DDBJ databases">
        <authorList>
            <person name="de Groot N.N."/>
        </authorList>
    </citation>
    <scope>NUCLEOTIDE SEQUENCE [LARGE SCALE GENOMIC DNA]</scope>
    <source>
        <strain evidence="4 5">LMG 23650</strain>
    </source>
</reference>
<evidence type="ECO:0000313" key="4">
    <source>
        <dbReference type="EMBL" id="SFJ23991.1"/>
    </source>
</evidence>
<dbReference type="PANTHER" id="PTHR44591:SF3">
    <property type="entry name" value="RESPONSE REGULATORY DOMAIN-CONTAINING PROTEIN"/>
    <property type="match status" value="1"/>
</dbReference>
<dbReference type="SMART" id="SM00448">
    <property type="entry name" value="REC"/>
    <property type="match status" value="1"/>
</dbReference>
<dbReference type="RefSeq" id="WP_091014906.1">
    <property type="nucleotide sequence ID" value="NZ_CP041743.1"/>
</dbReference>
<dbReference type="SUPFAM" id="SSF52172">
    <property type="entry name" value="CheY-like"/>
    <property type="match status" value="1"/>
</dbReference>
<accession>A0A1I3PRV5</accession>
<organism evidence="4 5">
    <name type="scientific">Paraburkholderia megapolitana</name>
    <dbReference type="NCBI Taxonomy" id="420953"/>
    <lineage>
        <taxon>Bacteria</taxon>
        <taxon>Pseudomonadati</taxon>
        <taxon>Pseudomonadota</taxon>
        <taxon>Betaproteobacteria</taxon>
        <taxon>Burkholderiales</taxon>
        <taxon>Burkholderiaceae</taxon>
        <taxon>Paraburkholderia</taxon>
    </lineage>
</organism>
<evidence type="ECO:0000259" key="3">
    <source>
        <dbReference type="PROSITE" id="PS50110"/>
    </source>
</evidence>
<dbReference type="Pfam" id="PF00072">
    <property type="entry name" value="Response_reg"/>
    <property type="match status" value="1"/>
</dbReference>
<dbReference type="PANTHER" id="PTHR44591">
    <property type="entry name" value="STRESS RESPONSE REGULATOR PROTEIN 1"/>
    <property type="match status" value="1"/>
</dbReference>
<dbReference type="AlphaFoldDB" id="A0A1I3PRV5"/>
<dbReference type="PROSITE" id="PS50110">
    <property type="entry name" value="RESPONSE_REGULATORY"/>
    <property type="match status" value="1"/>
</dbReference>
<dbReference type="InterPro" id="IPR001789">
    <property type="entry name" value="Sig_transdc_resp-reg_receiver"/>
</dbReference>
<dbReference type="Proteomes" id="UP000199548">
    <property type="component" value="Unassembled WGS sequence"/>
</dbReference>
<feature type="modified residue" description="4-aspartylphosphate" evidence="2">
    <location>
        <position position="52"/>
    </location>
</feature>
<evidence type="ECO:0000256" key="1">
    <source>
        <dbReference type="ARBA" id="ARBA00022553"/>
    </source>
</evidence>
<name>A0A1I3PRV5_9BURK</name>
<dbReference type="GO" id="GO:0000160">
    <property type="term" value="P:phosphorelay signal transduction system"/>
    <property type="evidence" value="ECO:0007669"/>
    <property type="project" value="InterPro"/>
</dbReference>
<evidence type="ECO:0000256" key="2">
    <source>
        <dbReference type="PROSITE-ProRule" id="PRU00169"/>
    </source>
</evidence>